<organism evidence="2 3">
    <name type="scientific">Jiangella asiatica</name>
    <dbReference type="NCBI Taxonomy" id="2530372"/>
    <lineage>
        <taxon>Bacteria</taxon>
        <taxon>Bacillati</taxon>
        <taxon>Actinomycetota</taxon>
        <taxon>Actinomycetes</taxon>
        <taxon>Jiangellales</taxon>
        <taxon>Jiangellaceae</taxon>
        <taxon>Jiangella</taxon>
    </lineage>
</organism>
<protein>
    <submittedName>
        <fullName evidence="2">Uncharacterized protein</fullName>
    </submittedName>
</protein>
<evidence type="ECO:0000313" key="3">
    <source>
        <dbReference type="Proteomes" id="UP000294739"/>
    </source>
</evidence>
<accession>A0A4R5DJZ3</accession>
<dbReference type="AlphaFoldDB" id="A0A4R5DJZ3"/>
<feature type="region of interest" description="Disordered" evidence="1">
    <location>
        <begin position="94"/>
        <end position="118"/>
    </location>
</feature>
<dbReference type="InParanoid" id="A0A4R5DJZ3"/>
<feature type="compositionally biased region" description="Polar residues" evidence="1">
    <location>
        <begin position="100"/>
        <end position="109"/>
    </location>
</feature>
<reference evidence="2 3" key="1">
    <citation type="submission" date="2019-03" db="EMBL/GenBank/DDBJ databases">
        <title>Draft genome sequences of novel Actinobacteria.</title>
        <authorList>
            <person name="Sahin N."/>
            <person name="Ay H."/>
            <person name="Saygin H."/>
        </authorList>
    </citation>
    <scope>NUCLEOTIDE SEQUENCE [LARGE SCALE GENOMIC DNA]</scope>
    <source>
        <strain evidence="2 3">5K138</strain>
    </source>
</reference>
<feature type="compositionally biased region" description="Low complexity" evidence="1">
    <location>
        <begin position="49"/>
        <end position="64"/>
    </location>
</feature>
<proteinExistence type="predicted"/>
<evidence type="ECO:0000256" key="1">
    <source>
        <dbReference type="SAM" id="MobiDB-lite"/>
    </source>
</evidence>
<feature type="region of interest" description="Disordered" evidence="1">
    <location>
        <begin position="41"/>
        <end position="64"/>
    </location>
</feature>
<name>A0A4R5DJZ3_9ACTN</name>
<comment type="caution">
    <text evidence="2">The sequence shown here is derived from an EMBL/GenBank/DDBJ whole genome shotgun (WGS) entry which is preliminary data.</text>
</comment>
<sequence length="118" mass="11731">MVGCGTGSVGSSVGVGVGVTVGVGVAVGISAVGETVVVGSSPDVRESSAHPARSTAAAATATNPARPILTSLRRPEHGVSSAVATSTWYRSIVNGPPHHQASSRSTRLTSMVKHTRSS</sequence>
<evidence type="ECO:0000313" key="2">
    <source>
        <dbReference type="EMBL" id="TDE10923.1"/>
    </source>
</evidence>
<gene>
    <name evidence="2" type="ORF">E1269_10600</name>
</gene>
<dbReference type="Proteomes" id="UP000294739">
    <property type="component" value="Unassembled WGS sequence"/>
</dbReference>
<keyword evidence="3" id="KW-1185">Reference proteome</keyword>
<dbReference type="EMBL" id="SMKZ01000012">
    <property type="protein sequence ID" value="TDE10923.1"/>
    <property type="molecule type" value="Genomic_DNA"/>
</dbReference>